<dbReference type="GO" id="GO:0016788">
    <property type="term" value="F:hydrolase activity, acting on ester bonds"/>
    <property type="evidence" value="ECO:0007669"/>
    <property type="project" value="TreeGrafter"/>
</dbReference>
<keyword evidence="5 7" id="KW-1133">Transmembrane helix</keyword>
<name>A0A9P0QWB7_9ASCO</name>
<comment type="function">
    <text evidence="7">Involved in the lipid remodeling steps of GPI-anchor maturation.</text>
</comment>
<comment type="subcellular location">
    <subcellularLocation>
        <location evidence="1">Endomembrane system</location>
        <topology evidence="1">Multi-pass membrane protein</topology>
    </subcellularLocation>
    <subcellularLocation>
        <location evidence="7">Endoplasmic reticulum membrane</location>
        <topology evidence="7">Multi-pass membrane protein</topology>
    </subcellularLocation>
</comment>
<keyword evidence="2 7" id="KW-0337">GPI-anchor biosynthesis</keyword>
<comment type="similarity">
    <text evidence="7">Belongs to the PGAP3 family.</text>
</comment>
<evidence type="ECO:0000256" key="3">
    <source>
        <dbReference type="ARBA" id="ARBA00022692"/>
    </source>
</evidence>
<dbReference type="PANTHER" id="PTHR13148:SF0">
    <property type="entry name" value="POST-GPI ATTACHMENT TO PROTEINS FACTOR 3"/>
    <property type="match status" value="1"/>
</dbReference>
<evidence type="ECO:0000256" key="5">
    <source>
        <dbReference type="ARBA" id="ARBA00022989"/>
    </source>
</evidence>
<dbReference type="EMBL" id="CAKXYY010000033">
    <property type="protein sequence ID" value="CAH2355754.1"/>
    <property type="molecule type" value="Genomic_DNA"/>
</dbReference>
<keyword evidence="6 7" id="KW-0472">Membrane</keyword>
<dbReference type="AlphaFoldDB" id="A0A9P0QWB7"/>
<evidence type="ECO:0000313" key="8">
    <source>
        <dbReference type="EMBL" id="CAH2355754.1"/>
    </source>
</evidence>
<dbReference type="Pfam" id="PF04080">
    <property type="entry name" value="Per1"/>
    <property type="match status" value="1"/>
</dbReference>
<feature type="transmembrane region" description="Helical" evidence="7">
    <location>
        <begin position="256"/>
        <end position="274"/>
    </location>
</feature>
<proteinExistence type="inferred from homology"/>
<gene>
    <name evidence="8" type="ORF">CLIB1423_33S00232</name>
</gene>
<feature type="transmembrane region" description="Helical" evidence="7">
    <location>
        <begin position="161"/>
        <end position="183"/>
    </location>
</feature>
<feature type="signal peptide" evidence="7">
    <location>
        <begin position="1"/>
        <end position="20"/>
    </location>
</feature>
<evidence type="ECO:0000313" key="9">
    <source>
        <dbReference type="Proteomes" id="UP000837801"/>
    </source>
</evidence>
<evidence type="ECO:0000256" key="6">
    <source>
        <dbReference type="ARBA" id="ARBA00023136"/>
    </source>
</evidence>
<feature type="transmembrane region" description="Helical" evidence="7">
    <location>
        <begin position="195"/>
        <end position="213"/>
    </location>
</feature>
<comment type="caution">
    <text evidence="8">The sequence shown here is derived from an EMBL/GenBank/DDBJ whole genome shotgun (WGS) entry which is preliminary data.</text>
</comment>
<feature type="transmembrane region" description="Helical" evidence="7">
    <location>
        <begin position="225"/>
        <end position="244"/>
    </location>
</feature>
<feature type="transmembrane region" description="Helical" evidence="7">
    <location>
        <begin position="119"/>
        <end position="140"/>
    </location>
</feature>
<evidence type="ECO:0000256" key="4">
    <source>
        <dbReference type="ARBA" id="ARBA00022729"/>
    </source>
</evidence>
<organism evidence="8 9">
    <name type="scientific">[Candida] railenensis</name>
    <dbReference type="NCBI Taxonomy" id="45579"/>
    <lineage>
        <taxon>Eukaryota</taxon>
        <taxon>Fungi</taxon>
        <taxon>Dikarya</taxon>
        <taxon>Ascomycota</taxon>
        <taxon>Saccharomycotina</taxon>
        <taxon>Pichiomycetes</taxon>
        <taxon>Debaryomycetaceae</taxon>
        <taxon>Kurtzmaniella</taxon>
    </lineage>
</organism>
<dbReference type="InterPro" id="IPR007217">
    <property type="entry name" value="Per1-like"/>
</dbReference>
<keyword evidence="7" id="KW-0256">Endoplasmic reticulum</keyword>
<evidence type="ECO:0000256" key="1">
    <source>
        <dbReference type="ARBA" id="ARBA00004127"/>
    </source>
</evidence>
<evidence type="ECO:0000256" key="7">
    <source>
        <dbReference type="RuleBase" id="RU365066"/>
    </source>
</evidence>
<dbReference type="Proteomes" id="UP000837801">
    <property type="component" value="Unassembled WGS sequence"/>
</dbReference>
<dbReference type="GO" id="GO:0005789">
    <property type="term" value="C:endoplasmic reticulum membrane"/>
    <property type="evidence" value="ECO:0007669"/>
    <property type="project" value="UniProtKB-SubCell"/>
</dbReference>
<evidence type="ECO:0000256" key="2">
    <source>
        <dbReference type="ARBA" id="ARBA00022502"/>
    </source>
</evidence>
<feature type="transmembrane region" description="Helical" evidence="7">
    <location>
        <begin position="351"/>
        <end position="371"/>
    </location>
</feature>
<dbReference type="OrthoDB" id="419770at2759"/>
<dbReference type="GO" id="GO:0006506">
    <property type="term" value="P:GPI anchor biosynthetic process"/>
    <property type="evidence" value="ECO:0007669"/>
    <property type="project" value="UniProtKB-KW"/>
</dbReference>
<feature type="chain" id="PRO_5040546951" description="Post-GPI attachment to proteins factor 3" evidence="7">
    <location>
        <begin position="21"/>
        <end position="390"/>
    </location>
</feature>
<protein>
    <recommendedName>
        <fullName evidence="7">Post-GPI attachment to proteins factor 3</fullName>
    </recommendedName>
</protein>
<feature type="transmembrane region" description="Helical" evidence="7">
    <location>
        <begin position="319"/>
        <end position="339"/>
    </location>
</feature>
<sequence>MWYSISAAVVFFFCTASVVASDGDDLFIFDDCVYQCVQLSCYNNVDYKSDYRWDRDWLPDYNDAWEFDTIPLPFHLVALGWGCESNCDYQCQRIVTQIRIDEGHEILQFHGKWPFQRVLGIQELASVIFSIGNFIPHFVGAKKIIAAIRINSGNPLNQWQYTNALSMAIVTMCAWVASTIFHIRDFELTEKTDYFLAGLTVLTGFHGIAARVFKLYLPEKKQQALALFLGCCVAYFAHVTKLIVDWSYTYNMQANVAVALLQNCCWCLLCYNLYSSFYSLEAQNESEKVVLIPSHIKYINTSRTILSSFFTRSPKLYSLYPLVLSLIVASGMSLEIFDFPPFFYDLIDAHALWHLVTIIPATYGLYDWLIWDIQENVISELDTLETLKNR</sequence>
<keyword evidence="4 7" id="KW-0732">Signal</keyword>
<accession>A0A9P0QWB7</accession>
<keyword evidence="3 7" id="KW-0812">Transmembrane</keyword>
<reference evidence="8" key="1">
    <citation type="submission" date="2022-03" db="EMBL/GenBank/DDBJ databases">
        <authorList>
            <person name="Legras J.-L."/>
            <person name="Devillers H."/>
            <person name="Grondin C."/>
        </authorList>
    </citation>
    <scope>NUCLEOTIDE SEQUENCE</scope>
    <source>
        <strain evidence="8">CLIB 1423</strain>
    </source>
</reference>
<keyword evidence="9" id="KW-1185">Reference proteome</keyword>
<dbReference type="PANTHER" id="PTHR13148">
    <property type="entry name" value="PER1-RELATED"/>
    <property type="match status" value="1"/>
</dbReference>